<dbReference type="InterPro" id="IPR042566">
    <property type="entry name" value="L1_C"/>
</dbReference>
<evidence type="ECO:0000313" key="2">
    <source>
        <dbReference type="EMBL" id="KAF0023430.1"/>
    </source>
</evidence>
<gene>
    <name evidence="2" type="ORF">F2P81_024060</name>
</gene>
<dbReference type="EMBL" id="VEVO01000022">
    <property type="protein sequence ID" value="KAF0023430.1"/>
    <property type="molecule type" value="Genomic_DNA"/>
</dbReference>
<reference evidence="2 3" key="1">
    <citation type="submission" date="2019-06" db="EMBL/GenBank/DDBJ databases">
        <title>Draft genomes of female and male turbot (Scophthalmus maximus).</title>
        <authorList>
            <person name="Xu H."/>
            <person name="Xu X.-W."/>
            <person name="Shao C."/>
            <person name="Chen S."/>
        </authorList>
    </citation>
    <scope>NUCLEOTIDE SEQUENCE [LARGE SCALE GENOMIC DNA]</scope>
    <source>
        <strain evidence="2">Ysfricsl-2016a</strain>
        <tissue evidence="2">Blood</tissue>
    </source>
</reference>
<protein>
    <submittedName>
        <fullName evidence="2">Uncharacterized protein</fullName>
    </submittedName>
</protein>
<evidence type="ECO:0000313" key="3">
    <source>
        <dbReference type="Proteomes" id="UP000438429"/>
    </source>
</evidence>
<comment type="caution">
    <text evidence="2">The sequence shown here is derived from an EMBL/GenBank/DDBJ whole genome shotgun (WGS) entry which is preliminary data.</text>
</comment>
<dbReference type="Proteomes" id="UP000438429">
    <property type="component" value="Unassembled WGS sequence"/>
</dbReference>
<proteinExistence type="predicted"/>
<accession>A0A6A4RVN6</accession>
<dbReference type="AlphaFoldDB" id="A0A6A4RVN6"/>
<dbReference type="Gene3D" id="3.30.250.20">
    <property type="entry name" value="L1 transposable element, C-terminal domain"/>
    <property type="match status" value="1"/>
</dbReference>
<feature type="region of interest" description="Disordered" evidence="1">
    <location>
        <begin position="95"/>
        <end position="131"/>
    </location>
</feature>
<name>A0A6A4RVN6_SCOMX</name>
<evidence type="ECO:0000256" key="1">
    <source>
        <dbReference type="SAM" id="MobiDB-lite"/>
    </source>
</evidence>
<organism evidence="2 3">
    <name type="scientific">Scophthalmus maximus</name>
    <name type="common">Turbot</name>
    <name type="synonym">Psetta maxima</name>
    <dbReference type="NCBI Taxonomy" id="52904"/>
    <lineage>
        <taxon>Eukaryota</taxon>
        <taxon>Metazoa</taxon>
        <taxon>Chordata</taxon>
        <taxon>Craniata</taxon>
        <taxon>Vertebrata</taxon>
        <taxon>Euteleostomi</taxon>
        <taxon>Actinopterygii</taxon>
        <taxon>Neopterygii</taxon>
        <taxon>Teleostei</taxon>
        <taxon>Neoteleostei</taxon>
        <taxon>Acanthomorphata</taxon>
        <taxon>Carangaria</taxon>
        <taxon>Pleuronectiformes</taxon>
        <taxon>Pleuronectoidei</taxon>
        <taxon>Scophthalmidae</taxon>
        <taxon>Scophthalmus</taxon>
    </lineage>
</organism>
<sequence length="131" mass="14898">MTLVCLASKPTNPKISRWIVVKFIPFQTKQRILYKGWGTKDLQFEGNRITLDHDYSIALQRRHKEYGEIKRQLRERRTKFRSSYPALLKVSLDDGEKTTETSGNHNHTVGAYGEGASSAGMACPASPRMRA</sequence>